<dbReference type="Proteomes" id="UP000193804">
    <property type="component" value="Unassembled WGS sequence"/>
</dbReference>
<reference evidence="3" key="1">
    <citation type="submission" date="2017-04" db="EMBL/GenBank/DDBJ databases">
        <authorList>
            <person name="Varghese N."/>
            <person name="Submissions S."/>
        </authorList>
    </citation>
    <scope>NUCLEOTIDE SEQUENCE [LARGE SCALE GENOMIC DNA]</scope>
    <source>
        <strain evidence="3">DSM 4125</strain>
    </source>
</reference>
<keyword evidence="3" id="KW-1185">Reference proteome</keyword>
<sequence length="210" mass="24063">MKALFFYITIVFFLPIMSCSSGNDEITPEEVVFIRTIDTLPLEPLSEDEQLSLLFMREEEKLARDVYDFLYSRWSAQIFDNISSSEQTHMDAILALLNRYDLEDPVEGQESGAFVNSDIQQLYDDLTQLGEESSIDALKVGAAIEEIDIIDLKNALDSFVDNQDIEWVYDNLRSGSENHLRSFVKNLAMQGVTYQPQYLTQEEFDAIINS</sequence>
<dbReference type="AlphaFoldDB" id="A0A1X7I5K5"/>
<dbReference type="RefSeq" id="WP_221406397.1">
    <property type="nucleotide sequence ID" value="NZ_FXAW01000001.1"/>
</dbReference>
<proteinExistence type="predicted"/>
<dbReference type="SUPFAM" id="SSF47240">
    <property type="entry name" value="Ferritin-like"/>
    <property type="match status" value="1"/>
</dbReference>
<evidence type="ECO:0000313" key="3">
    <source>
        <dbReference type="Proteomes" id="UP000193804"/>
    </source>
</evidence>
<dbReference type="InterPro" id="IPR012347">
    <property type="entry name" value="Ferritin-like"/>
</dbReference>
<dbReference type="Gene3D" id="1.20.1260.10">
    <property type="match status" value="1"/>
</dbReference>
<accession>A0A1X7I5K5</accession>
<dbReference type="CDD" id="cd01048">
    <property type="entry name" value="Ferritin_like_AB2"/>
    <property type="match status" value="1"/>
</dbReference>
<name>A0A1X7I5K5_9BACT</name>
<gene>
    <name evidence="2" type="ORF">SAMN05661096_00185</name>
</gene>
<feature type="domain" description="DUF2202" evidence="1">
    <location>
        <begin position="52"/>
        <end position="210"/>
    </location>
</feature>
<organism evidence="2 3">
    <name type="scientific">Marivirga sericea</name>
    <dbReference type="NCBI Taxonomy" id="1028"/>
    <lineage>
        <taxon>Bacteria</taxon>
        <taxon>Pseudomonadati</taxon>
        <taxon>Bacteroidota</taxon>
        <taxon>Cytophagia</taxon>
        <taxon>Cytophagales</taxon>
        <taxon>Marivirgaceae</taxon>
        <taxon>Marivirga</taxon>
    </lineage>
</organism>
<dbReference type="STRING" id="1028.SAMN05661096_00185"/>
<dbReference type="EMBL" id="FXAW01000001">
    <property type="protein sequence ID" value="SMG09071.1"/>
    <property type="molecule type" value="Genomic_DNA"/>
</dbReference>
<dbReference type="InterPro" id="IPR009078">
    <property type="entry name" value="Ferritin-like_SF"/>
</dbReference>
<evidence type="ECO:0000259" key="1">
    <source>
        <dbReference type="Pfam" id="PF09968"/>
    </source>
</evidence>
<evidence type="ECO:0000313" key="2">
    <source>
        <dbReference type="EMBL" id="SMG09071.1"/>
    </source>
</evidence>
<protein>
    <recommendedName>
        <fullName evidence="1">DUF2202 domain-containing protein</fullName>
    </recommendedName>
</protein>
<dbReference type="Pfam" id="PF09968">
    <property type="entry name" value="DUF2202"/>
    <property type="match status" value="1"/>
</dbReference>
<dbReference type="InterPro" id="IPR019243">
    <property type="entry name" value="DUF2202"/>
</dbReference>